<evidence type="ECO:0000313" key="2">
    <source>
        <dbReference type="Proteomes" id="UP000198339"/>
    </source>
</evidence>
<protein>
    <submittedName>
        <fullName evidence="1">Uncharacterized protein</fullName>
    </submittedName>
</protein>
<name>A0A239I3F2_9SPHN</name>
<reference evidence="1 2" key="1">
    <citation type="submission" date="2017-06" db="EMBL/GenBank/DDBJ databases">
        <authorList>
            <person name="Kim H.J."/>
            <person name="Triplett B.A."/>
        </authorList>
    </citation>
    <scope>NUCLEOTIDE SEQUENCE [LARGE SCALE GENOMIC DNA]</scope>
    <source>
        <strain evidence="1 2">DS15</strain>
    </source>
</reference>
<dbReference type="EMBL" id="FZPA01000007">
    <property type="protein sequence ID" value="SNS88406.1"/>
    <property type="molecule type" value="Genomic_DNA"/>
</dbReference>
<keyword evidence="2" id="KW-1185">Reference proteome</keyword>
<accession>A0A239I3F2</accession>
<gene>
    <name evidence="1" type="ORF">SAMN06295955_10714</name>
</gene>
<sequence length="34" mass="3909">MNFRVHTGEETMDMKADTLPRLAFETDRPTLAVD</sequence>
<organism evidence="1 2">
    <name type="scientific">Sphingopyxis indica</name>
    <dbReference type="NCBI Taxonomy" id="436663"/>
    <lineage>
        <taxon>Bacteria</taxon>
        <taxon>Pseudomonadati</taxon>
        <taxon>Pseudomonadota</taxon>
        <taxon>Alphaproteobacteria</taxon>
        <taxon>Sphingomonadales</taxon>
        <taxon>Sphingomonadaceae</taxon>
        <taxon>Sphingopyxis</taxon>
    </lineage>
</organism>
<dbReference type="Proteomes" id="UP000198339">
    <property type="component" value="Unassembled WGS sequence"/>
</dbReference>
<evidence type="ECO:0000313" key="1">
    <source>
        <dbReference type="EMBL" id="SNS88406.1"/>
    </source>
</evidence>
<dbReference type="AlphaFoldDB" id="A0A239I3F2"/>
<proteinExistence type="predicted"/>